<feature type="active site" description="Proton acceptor" evidence="6">
    <location>
        <position position="46"/>
    </location>
</feature>
<dbReference type="KEGG" id="lamb:KBB96_03720"/>
<dbReference type="RefSeq" id="WP_211632421.1">
    <property type="nucleotide sequence ID" value="NZ_CP073100.1"/>
</dbReference>
<comment type="caution">
    <text evidence="6">Lacks conserved residue(s) required for the propagation of feature annotation.</text>
</comment>
<evidence type="ECO:0000256" key="1">
    <source>
        <dbReference type="ARBA" id="ARBA00022649"/>
    </source>
</evidence>
<name>A0A975PG57_9BACT</name>
<keyword evidence="3 6" id="KW-0808">Transferase</keyword>
<evidence type="ECO:0000256" key="3">
    <source>
        <dbReference type="ARBA" id="ARBA00022679"/>
    </source>
</evidence>
<keyword evidence="5 6" id="KW-0238">DNA-binding</keyword>
<dbReference type="InterPro" id="IPR029494">
    <property type="entry name" value="DarT"/>
</dbReference>
<feature type="binding site" evidence="6">
    <location>
        <begin position="8"/>
        <end position="10"/>
    </location>
    <ligand>
        <name>NAD(+)</name>
        <dbReference type="ChEBI" id="CHEBI:57540"/>
    </ligand>
</feature>
<keyword evidence="1 6" id="KW-1277">Toxin-antitoxin system</keyword>
<keyword evidence="9" id="KW-1185">Reference proteome</keyword>
<evidence type="ECO:0000313" key="9">
    <source>
        <dbReference type="Proteomes" id="UP000676169"/>
    </source>
</evidence>
<gene>
    <name evidence="8" type="ORF">KBB96_03720</name>
</gene>
<comment type="similarity">
    <text evidence="6">Belongs to the DarT ADP-ribosyltransferase family.</text>
</comment>
<dbReference type="GO" id="GO:0003677">
    <property type="term" value="F:DNA binding"/>
    <property type="evidence" value="ECO:0007669"/>
    <property type="project" value="UniProtKB-UniRule"/>
</dbReference>
<keyword evidence="2 6" id="KW-0328">Glycosyltransferase</keyword>
<evidence type="ECO:0000256" key="5">
    <source>
        <dbReference type="ARBA" id="ARBA00023125"/>
    </source>
</evidence>
<accession>A0A975PG57</accession>
<evidence type="ECO:0000259" key="7">
    <source>
        <dbReference type="PROSITE" id="PS52018"/>
    </source>
</evidence>
<evidence type="ECO:0000256" key="4">
    <source>
        <dbReference type="ARBA" id="ARBA00022695"/>
    </source>
</evidence>
<reference evidence="8" key="1">
    <citation type="submission" date="2021-04" db="EMBL/GenBank/DDBJ databases">
        <title>Luteolibacter sp. 32A isolated from the skin of an Anderson's salamander (Ambystoma andersonii).</title>
        <authorList>
            <person name="Spergser J."/>
            <person name="Busse H.-J."/>
        </authorList>
    </citation>
    <scope>NUCLEOTIDE SEQUENCE</scope>
    <source>
        <strain evidence="8">32A</strain>
    </source>
</reference>
<comment type="catalytic activity">
    <reaction evidence="6">
        <text>a thymidine in DNA + NAD(+) = an N-(ADP-alpha-D-ribosyl)-thymidine in DNA + nicotinamide + H(+)</text>
        <dbReference type="Rhea" id="RHEA:71651"/>
        <dbReference type="Rhea" id="RHEA-COMP:13556"/>
        <dbReference type="Rhea" id="RHEA-COMP:18051"/>
        <dbReference type="ChEBI" id="CHEBI:15378"/>
        <dbReference type="ChEBI" id="CHEBI:17154"/>
        <dbReference type="ChEBI" id="CHEBI:57540"/>
        <dbReference type="ChEBI" id="CHEBI:137386"/>
        <dbReference type="ChEBI" id="CHEBI:191199"/>
    </reaction>
</comment>
<evidence type="ECO:0000256" key="2">
    <source>
        <dbReference type="ARBA" id="ARBA00022676"/>
    </source>
</evidence>
<dbReference type="AlphaFoldDB" id="A0A975PG57"/>
<dbReference type="EMBL" id="CP073100">
    <property type="protein sequence ID" value="QUE52001.1"/>
    <property type="molecule type" value="Genomic_DNA"/>
</dbReference>
<evidence type="ECO:0000313" key="8">
    <source>
        <dbReference type="EMBL" id="QUE52001.1"/>
    </source>
</evidence>
<evidence type="ECO:0000256" key="6">
    <source>
        <dbReference type="PROSITE-ProRule" id="PRU01362"/>
    </source>
</evidence>
<organism evidence="8 9">
    <name type="scientific">Luteolibacter ambystomatis</name>
    <dbReference type="NCBI Taxonomy" id="2824561"/>
    <lineage>
        <taxon>Bacteria</taxon>
        <taxon>Pseudomonadati</taxon>
        <taxon>Verrucomicrobiota</taxon>
        <taxon>Verrucomicrobiia</taxon>
        <taxon>Verrucomicrobiales</taxon>
        <taxon>Verrucomicrobiaceae</taxon>
        <taxon>Luteolibacter</taxon>
    </lineage>
</organism>
<sequence length="193" mass="21919">MNLTEFQNITPLANISSVLKHGILSYTQAARLQHDSIALQEVQDKRDAKQVPGGLRLHEYANVYFHARNPMMSRRRNEASSLCVLRISTDILKISGAVITDQNAASKYVRFSSPDRLRFMDLEYVFAANWKHPENQIEEWRHSSAKCAEALIPHRIPPEYLIGAYVVDAAAQTRLEEIGFGLPIVIDADIFFH</sequence>
<dbReference type="Pfam" id="PF14487">
    <property type="entry name" value="DarT"/>
    <property type="match status" value="1"/>
</dbReference>
<dbReference type="GO" id="GO:0016757">
    <property type="term" value="F:glycosyltransferase activity"/>
    <property type="evidence" value="ECO:0007669"/>
    <property type="project" value="UniProtKB-UniRule"/>
</dbReference>
<dbReference type="Proteomes" id="UP000676169">
    <property type="component" value="Chromosome"/>
</dbReference>
<dbReference type="GO" id="GO:0016779">
    <property type="term" value="F:nucleotidyltransferase activity"/>
    <property type="evidence" value="ECO:0007669"/>
    <property type="project" value="UniProtKB-UniRule"/>
</dbReference>
<feature type="domain" description="DarT" evidence="7">
    <location>
        <begin position="4"/>
        <end position="193"/>
    </location>
</feature>
<keyword evidence="4 6" id="KW-0548">Nucleotidyltransferase</keyword>
<feature type="binding site" evidence="6">
    <location>
        <position position="46"/>
    </location>
    <ligand>
        <name>NAD(+)</name>
        <dbReference type="ChEBI" id="CHEBI:57540"/>
    </ligand>
</feature>
<dbReference type="PROSITE" id="PS52018">
    <property type="entry name" value="DART"/>
    <property type="match status" value="1"/>
</dbReference>
<proteinExistence type="inferred from homology"/>
<feature type="active site" evidence="6">
    <location>
        <position position="149"/>
    </location>
</feature>
<protein>
    <submittedName>
        <fullName evidence="8">DUF4433 domain-containing protein</fullName>
    </submittedName>
</protein>